<keyword evidence="11" id="KW-1185">Reference proteome</keyword>
<keyword evidence="6" id="KW-0449">Lipoprotein</keyword>
<reference evidence="11" key="1">
    <citation type="submission" date="2016-02" db="EMBL/GenBank/DDBJ databases">
        <authorList>
            <person name="Dunlap C."/>
        </authorList>
    </citation>
    <scope>NUCLEOTIDE SEQUENCE [LARGE SCALE GENOMIC DNA]</scope>
    <source>
        <strain evidence="11">NRRL B-41092</strain>
    </source>
</reference>
<evidence type="ECO:0000256" key="4">
    <source>
        <dbReference type="ARBA" id="ARBA00022729"/>
    </source>
</evidence>
<proteinExistence type="inferred from homology"/>
<dbReference type="PANTHER" id="PTHR30532:SF10">
    <property type="entry name" value="IRON-UPTAKE SYSTEM-BINDING PROTEIN"/>
    <property type="match status" value="1"/>
</dbReference>
<dbReference type="InterPro" id="IPR051313">
    <property type="entry name" value="Bact_iron-sidero_bind"/>
</dbReference>
<dbReference type="RefSeq" id="WP_061521359.1">
    <property type="nucleotide sequence ID" value="NZ_JANBMN010000039.1"/>
</dbReference>
<dbReference type="GO" id="GO:0030288">
    <property type="term" value="C:outer membrane-bounded periplasmic space"/>
    <property type="evidence" value="ECO:0007669"/>
    <property type="project" value="TreeGrafter"/>
</dbReference>
<evidence type="ECO:0000313" key="11">
    <source>
        <dbReference type="Proteomes" id="UP000075430"/>
    </source>
</evidence>
<protein>
    <submittedName>
        <fullName evidence="10">Iron-uptake system-binding protein</fullName>
    </submittedName>
</protein>
<comment type="subcellular location">
    <subcellularLocation>
        <location evidence="1">Cell membrane</location>
        <topology evidence="1">Lipid-anchor</topology>
    </subcellularLocation>
</comment>
<dbReference type="GO" id="GO:1901678">
    <property type="term" value="P:iron coordination entity transport"/>
    <property type="evidence" value="ECO:0007669"/>
    <property type="project" value="UniProtKB-ARBA"/>
</dbReference>
<dbReference type="InterPro" id="IPR002491">
    <property type="entry name" value="ABC_transptr_periplasmic_BD"/>
</dbReference>
<keyword evidence="3" id="KW-0813">Transport</keyword>
<evidence type="ECO:0000313" key="10">
    <source>
        <dbReference type="EMBL" id="KXZ21062.1"/>
    </source>
</evidence>
<keyword evidence="4 8" id="KW-0732">Signal</keyword>
<dbReference type="PROSITE" id="PS50983">
    <property type="entry name" value="FE_B12_PBP"/>
    <property type="match status" value="1"/>
</dbReference>
<evidence type="ECO:0000256" key="5">
    <source>
        <dbReference type="ARBA" id="ARBA00023139"/>
    </source>
</evidence>
<sequence>MKKLAFAFMILLLAFTAAACGSAETSDTASKGKGSSDKQKIEYLGKTYEVKAPTDKLAITGSVESMEDAKLLDVHPAGAISFSGKFPDLFKDITDKSVSTGEKMQPNMEKILELQPDVILASTKFPEKTLKKLSSTAETIPVSHISSNWKDNMMLLAQLTGKEKKAKQIIADYEQDLKKTKTKINNKAKKSNALVIRIRQGNIYIYPEQVYFNSTLYGDLGLKAPAEVKAAKAQELISLEKLSQMNPDHIFVQFSDDENADKPDALKDLEKNPIWKSLKAVKENHVYVNTIDPLAQGGTAWSKIRFLQVAADKLTQD</sequence>
<dbReference type="Pfam" id="PF01497">
    <property type="entry name" value="Peripla_BP_2"/>
    <property type="match status" value="1"/>
</dbReference>
<dbReference type="Proteomes" id="UP000075430">
    <property type="component" value="Unassembled WGS sequence"/>
</dbReference>
<keyword evidence="5" id="KW-0564">Palmitate</keyword>
<evidence type="ECO:0000256" key="3">
    <source>
        <dbReference type="ARBA" id="ARBA00022448"/>
    </source>
</evidence>
<dbReference type="SUPFAM" id="SSF53807">
    <property type="entry name" value="Helical backbone' metal receptor"/>
    <property type="match status" value="1"/>
</dbReference>
<dbReference type="Gene3D" id="3.40.50.1980">
    <property type="entry name" value="Nitrogenase molybdenum iron protein domain"/>
    <property type="match status" value="2"/>
</dbReference>
<dbReference type="PROSITE" id="PS51257">
    <property type="entry name" value="PROKAR_LIPOPROTEIN"/>
    <property type="match status" value="1"/>
</dbReference>
<evidence type="ECO:0000256" key="7">
    <source>
        <dbReference type="SAM" id="Coils"/>
    </source>
</evidence>
<evidence type="ECO:0000256" key="6">
    <source>
        <dbReference type="ARBA" id="ARBA00023288"/>
    </source>
</evidence>
<accession>A0A150F9P3</accession>
<dbReference type="OrthoDB" id="26763at2"/>
<feature type="coiled-coil region" evidence="7">
    <location>
        <begin position="156"/>
        <end position="190"/>
    </location>
</feature>
<comment type="caution">
    <text evidence="10">The sequence shown here is derived from an EMBL/GenBank/DDBJ whole genome shotgun (WGS) entry which is preliminary data.</text>
</comment>
<evidence type="ECO:0000256" key="8">
    <source>
        <dbReference type="SAM" id="SignalP"/>
    </source>
</evidence>
<evidence type="ECO:0000256" key="1">
    <source>
        <dbReference type="ARBA" id="ARBA00004193"/>
    </source>
</evidence>
<dbReference type="STRING" id="1793963.AXI58_13895"/>
<feature type="domain" description="Fe/B12 periplasmic-binding" evidence="9">
    <location>
        <begin position="57"/>
        <end position="317"/>
    </location>
</feature>
<dbReference type="EMBL" id="LSBA01000008">
    <property type="protein sequence ID" value="KXZ21062.1"/>
    <property type="molecule type" value="Genomic_DNA"/>
</dbReference>
<dbReference type="PANTHER" id="PTHR30532">
    <property type="entry name" value="IRON III DICITRATE-BINDING PERIPLASMIC PROTEIN"/>
    <property type="match status" value="1"/>
</dbReference>
<dbReference type="AlphaFoldDB" id="A0A150F9P3"/>
<feature type="chain" id="PRO_5038806510" evidence="8">
    <location>
        <begin position="20"/>
        <end position="317"/>
    </location>
</feature>
<dbReference type="GO" id="GO:0005886">
    <property type="term" value="C:plasma membrane"/>
    <property type="evidence" value="ECO:0007669"/>
    <property type="project" value="UniProtKB-SubCell"/>
</dbReference>
<evidence type="ECO:0000259" key="9">
    <source>
        <dbReference type="PROSITE" id="PS50983"/>
    </source>
</evidence>
<name>A0A150F9P3_9BACI</name>
<gene>
    <name evidence="10" type="ORF">AXI58_13895</name>
</gene>
<keyword evidence="7" id="KW-0175">Coiled coil</keyword>
<dbReference type="CDD" id="cd01138">
    <property type="entry name" value="FeuA"/>
    <property type="match status" value="1"/>
</dbReference>
<comment type="similarity">
    <text evidence="2">Belongs to the bacterial solute-binding protein 8 family.</text>
</comment>
<evidence type="ECO:0000256" key="2">
    <source>
        <dbReference type="ARBA" id="ARBA00008814"/>
    </source>
</evidence>
<feature type="signal peptide" evidence="8">
    <location>
        <begin position="1"/>
        <end position="19"/>
    </location>
</feature>
<organism evidence="10 11">
    <name type="scientific">Bacillus nakamurai</name>
    <dbReference type="NCBI Taxonomy" id="1793963"/>
    <lineage>
        <taxon>Bacteria</taxon>
        <taxon>Bacillati</taxon>
        <taxon>Bacillota</taxon>
        <taxon>Bacilli</taxon>
        <taxon>Bacillales</taxon>
        <taxon>Bacillaceae</taxon>
        <taxon>Bacillus</taxon>
    </lineage>
</organism>